<reference evidence="12" key="1">
    <citation type="submission" date="2009-10" db="EMBL/GenBank/DDBJ databases">
        <authorList>
            <person name="Freeman R.M.Jr."/>
            <person name="Wu M.M."/>
            <person name="Gerhart J.J."/>
        </authorList>
    </citation>
    <scope>NUCLEOTIDE SEQUENCE</scope>
</reference>
<dbReference type="InterPro" id="IPR017452">
    <property type="entry name" value="GPCR_Rhodpsn_7TM"/>
</dbReference>
<dbReference type="InterPro" id="IPR000276">
    <property type="entry name" value="GPCR_Rhodpsn"/>
</dbReference>
<feature type="transmembrane region" description="Helical" evidence="10">
    <location>
        <begin position="197"/>
        <end position="225"/>
    </location>
</feature>
<evidence type="ECO:0000256" key="1">
    <source>
        <dbReference type="ARBA" id="ARBA00004141"/>
    </source>
</evidence>
<keyword evidence="7 9" id="KW-0675">Receptor</keyword>
<dbReference type="InterPro" id="IPR000611">
    <property type="entry name" value="NPY_rcpt"/>
</dbReference>
<feature type="domain" description="G-protein coupled receptors family 1 profile" evidence="11">
    <location>
        <begin position="48"/>
        <end position="305"/>
    </location>
</feature>
<evidence type="ECO:0000256" key="2">
    <source>
        <dbReference type="ARBA" id="ARBA00010663"/>
    </source>
</evidence>
<feature type="transmembrane region" description="Helical" evidence="10">
    <location>
        <begin position="286"/>
        <end position="308"/>
    </location>
</feature>
<keyword evidence="5 9" id="KW-0297">G-protein coupled receptor</keyword>
<feature type="transmembrane region" description="Helical" evidence="10">
    <location>
        <begin position="104"/>
        <end position="126"/>
    </location>
</feature>
<keyword evidence="3 9" id="KW-0812">Transmembrane</keyword>
<feature type="transmembrane region" description="Helical" evidence="10">
    <location>
        <begin position="69"/>
        <end position="92"/>
    </location>
</feature>
<keyword evidence="13" id="KW-1185">Reference proteome</keyword>
<evidence type="ECO:0000256" key="9">
    <source>
        <dbReference type="RuleBase" id="RU000688"/>
    </source>
</evidence>
<dbReference type="GeneID" id="100313768"/>
<sequence length="371" mass="43120">MNNYTYNISCPYPCEDYDYDYDELEMTEEWQTILTLAFSSTIILSILGNVVVIVVLLCVRSNNCLNVYLINLAVADLTMAVFSMPFTFITLMNGHWTFGKEMCSITLFLMQVSVCVSIYTLTAIGIDRYYAVLHPMRRRASKKRNLCIVLIIWIISAMSGSVQIAMARTKQYIWDGEFFYTCGEQWPNKTSAVAYEIFVMCGTYFVPLLAMCYTYIMVGYTLWFRQIPGNADQVRDYKHIKTKRKVVEMLVVVLLMFALCWMPLHVFNIVQRVHRDLKQQDITRQINAALIWIAMSNSFVNPVIYCFMNDSFRNHLKLICRCVCNKTTTNQGEFLVMRHHSHSSPRRETQSTDCKTVRGNTVNENEIYECE</sequence>
<comment type="similarity">
    <text evidence="2 9">Belongs to the G-protein coupled receptor 1 family.</text>
</comment>
<comment type="subcellular location">
    <subcellularLocation>
        <location evidence="1">Membrane</location>
        <topology evidence="1">Multi-pass membrane protein</topology>
    </subcellularLocation>
</comment>
<dbReference type="GO" id="GO:0004983">
    <property type="term" value="F:neuropeptide Y receptor activity"/>
    <property type="evidence" value="ECO:0007669"/>
    <property type="project" value="InterPro"/>
</dbReference>
<dbReference type="Gene3D" id="1.20.1070.10">
    <property type="entry name" value="Rhodopsin 7-helix transmembrane proteins"/>
    <property type="match status" value="1"/>
</dbReference>
<protein>
    <submittedName>
        <fullName evidence="12 14">Tachykinin receptor-like protein</fullName>
    </submittedName>
</protein>
<accession>D1LXI8</accession>
<dbReference type="PROSITE" id="PS50262">
    <property type="entry name" value="G_PROTEIN_RECEP_F1_2"/>
    <property type="match status" value="1"/>
</dbReference>
<dbReference type="SUPFAM" id="SSF81321">
    <property type="entry name" value="Family A G protein-coupled receptor-like"/>
    <property type="match status" value="1"/>
</dbReference>
<evidence type="ECO:0000256" key="8">
    <source>
        <dbReference type="ARBA" id="ARBA00023224"/>
    </source>
</evidence>
<dbReference type="PRINTS" id="PR01012">
    <property type="entry name" value="NRPEPTIDEYR"/>
</dbReference>
<dbReference type="PANTHER" id="PTHR45695">
    <property type="entry name" value="LEUCOKININ RECEPTOR-RELATED"/>
    <property type="match status" value="1"/>
</dbReference>
<evidence type="ECO:0000256" key="4">
    <source>
        <dbReference type="ARBA" id="ARBA00022989"/>
    </source>
</evidence>
<evidence type="ECO:0000256" key="5">
    <source>
        <dbReference type="ARBA" id="ARBA00023040"/>
    </source>
</evidence>
<dbReference type="OrthoDB" id="10037617at2759"/>
<feature type="transmembrane region" description="Helical" evidence="10">
    <location>
        <begin position="246"/>
        <end position="266"/>
    </location>
</feature>
<name>D1LXI8_SACKO</name>
<feature type="transmembrane region" description="Helical" evidence="10">
    <location>
        <begin position="33"/>
        <end position="57"/>
    </location>
</feature>
<evidence type="ECO:0000313" key="12">
    <source>
        <dbReference type="EMBL" id="ACY92694.1"/>
    </source>
</evidence>
<evidence type="ECO:0000256" key="6">
    <source>
        <dbReference type="ARBA" id="ARBA00023136"/>
    </source>
</evidence>
<evidence type="ECO:0000256" key="10">
    <source>
        <dbReference type="SAM" id="Phobius"/>
    </source>
</evidence>
<keyword evidence="6 10" id="KW-0472">Membrane</keyword>
<reference evidence="14" key="2">
    <citation type="submission" date="2025-05" db="UniProtKB">
        <authorList>
            <consortium name="RefSeq"/>
        </authorList>
    </citation>
    <scope>IDENTIFICATION</scope>
</reference>
<keyword evidence="4 10" id="KW-1133">Transmembrane helix</keyword>
<dbReference type="PANTHER" id="PTHR45695:SF9">
    <property type="entry name" value="LEUCOKININ RECEPTOR"/>
    <property type="match status" value="1"/>
</dbReference>
<evidence type="ECO:0000256" key="7">
    <source>
        <dbReference type="ARBA" id="ARBA00023170"/>
    </source>
</evidence>
<keyword evidence="8 9" id="KW-0807">Transducer</keyword>
<organism evidence="12">
    <name type="scientific">Saccoglossus kowalevskii</name>
    <name type="common">Acorn worm</name>
    <dbReference type="NCBI Taxonomy" id="10224"/>
    <lineage>
        <taxon>Eukaryota</taxon>
        <taxon>Metazoa</taxon>
        <taxon>Hemichordata</taxon>
        <taxon>Enteropneusta</taxon>
        <taxon>Harrimaniidae</taxon>
        <taxon>Saccoglossus</taxon>
    </lineage>
</organism>
<dbReference type="EMBL" id="GU076165">
    <property type="protein sequence ID" value="ACY92694.1"/>
    <property type="molecule type" value="mRNA"/>
</dbReference>
<dbReference type="AlphaFoldDB" id="D1LXI8"/>
<evidence type="ECO:0000313" key="14">
    <source>
        <dbReference type="RefSeq" id="NP_001161681.1"/>
    </source>
</evidence>
<gene>
    <name evidence="14" type="primary">LOC100313768</name>
</gene>
<dbReference type="RefSeq" id="NP_001161681.1">
    <property type="nucleotide sequence ID" value="NM_001168209.1"/>
</dbReference>
<dbReference type="GO" id="GO:0005886">
    <property type="term" value="C:plasma membrane"/>
    <property type="evidence" value="ECO:0007669"/>
    <property type="project" value="TreeGrafter"/>
</dbReference>
<dbReference type="KEGG" id="sko:100313768"/>
<evidence type="ECO:0000256" key="3">
    <source>
        <dbReference type="ARBA" id="ARBA00022692"/>
    </source>
</evidence>
<dbReference type="CDD" id="cd15391">
    <property type="entry name" value="7tmA_NPR-like_invertebrate"/>
    <property type="match status" value="1"/>
</dbReference>
<dbReference type="PROSITE" id="PS00237">
    <property type="entry name" value="G_PROTEIN_RECEP_F1_1"/>
    <property type="match status" value="1"/>
</dbReference>
<proteinExistence type="evidence at transcript level"/>
<feature type="transmembrane region" description="Helical" evidence="10">
    <location>
        <begin position="146"/>
        <end position="166"/>
    </location>
</feature>
<evidence type="ECO:0000259" key="11">
    <source>
        <dbReference type="PROSITE" id="PS50262"/>
    </source>
</evidence>
<dbReference type="PRINTS" id="PR00237">
    <property type="entry name" value="GPCRRHODOPSN"/>
</dbReference>
<evidence type="ECO:0000313" key="13">
    <source>
        <dbReference type="Proteomes" id="UP000694865"/>
    </source>
</evidence>
<dbReference type="Pfam" id="PF00001">
    <property type="entry name" value="7tm_1"/>
    <property type="match status" value="1"/>
</dbReference>
<dbReference type="Proteomes" id="UP000694865">
    <property type="component" value="Unplaced"/>
</dbReference>